<dbReference type="AlphaFoldDB" id="A0A4Y4D124"/>
<reference evidence="2 3" key="1">
    <citation type="submission" date="2019-06" db="EMBL/GenBank/DDBJ databases">
        <title>Whole genome shotgun sequence of Kocuria varians NBRC 15358.</title>
        <authorList>
            <person name="Hosoyama A."/>
            <person name="Uohara A."/>
            <person name="Ohji S."/>
            <person name="Ichikawa N."/>
        </authorList>
    </citation>
    <scope>NUCLEOTIDE SEQUENCE [LARGE SCALE GENOMIC DNA]</scope>
    <source>
        <strain evidence="2 3">NBRC 15358</strain>
    </source>
</reference>
<feature type="region of interest" description="Disordered" evidence="1">
    <location>
        <begin position="20"/>
        <end position="71"/>
    </location>
</feature>
<proteinExistence type="predicted"/>
<accession>A0A4Y4D124</accession>
<name>A0A4Y4D124_KOCVA</name>
<evidence type="ECO:0000313" key="2">
    <source>
        <dbReference type="EMBL" id="GEC98875.1"/>
    </source>
</evidence>
<gene>
    <name evidence="2" type="ORF">KVA01_10300</name>
</gene>
<protein>
    <submittedName>
        <fullName evidence="2">Uncharacterized protein</fullName>
    </submittedName>
</protein>
<feature type="compositionally biased region" description="Basic and acidic residues" evidence="1">
    <location>
        <begin position="58"/>
        <end position="71"/>
    </location>
</feature>
<evidence type="ECO:0000313" key="3">
    <source>
        <dbReference type="Proteomes" id="UP000315730"/>
    </source>
</evidence>
<evidence type="ECO:0000256" key="1">
    <source>
        <dbReference type="SAM" id="MobiDB-lite"/>
    </source>
</evidence>
<organism evidence="2 3">
    <name type="scientific">Kocuria varians</name>
    <name type="common">Micrococcus varians</name>
    <dbReference type="NCBI Taxonomy" id="1272"/>
    <lineage>
        <taxon>Bacteria</taxon>
        <taxon>Bacillati</taxon>
        <taxon>Actinomycetota</taxon>
        <taxon>Actinomycetes</taxon>
        <taxon>Micrococcales</taxon>
        <taxon>Micrococcaceae</taxon>
        <taxon>Kocuria</taxon>
    </lineage>
</organism>
<dbReference type="Proteomes" id="UP000315730">
    <property type="component" value="Unassembled WGS sequence"/>
</dbReference>
<sequence length="71" mass="7223">MQLTPPTAREVALAALNSLGGGAQAGRDDDAAAPAGQPRLVTGSCADHGKTIHSSVDFQEKSGRTSERGFS</sequence>
<comment type="caution">
    <text evidence="2">The sequence shown here is derived from an EMBL/GenBank/DDBJ whole genome shotgun (WGS) entry which is preliminary data.</text>
</comment>
<keyword evidence="3" id="KW-1185">Reference proteome</keyword>
<dbReference type="EMBL" id="BJNW01000007">
    <property type="protein sequence ID" value="GEC98875.1"/>
    <property type="molecule type" value="Genomic_DNA"/>
</dbReference>